<name>A0A4U5JVW9_9GAMM</name>
<keyword evidence="4" id="KW-1185">Reference proteome</keyword>
<dbReference type="CDD" id="cd02440">
    <property type="entry name" value="AdoMet_MTases"/>
    <property type="match status" value="1"/>
</dbReference>
<dbReference type="PANTHER" id="PTHR45128:SF2">
    <property type="entry name" value="METHYLTRANSFERASE DOMAIN-CONTAINING PROTEIN"/>
    <property type="match status" value="1"/>
</dbReference>
<dbReference type="InterPro" id="IPR053173">
    <property type="entry name" value="SAM-binding_MTase"/>
</dbReference>
<reference evidence="3 4" key="1">
    <citation type="submission" date="2019-04" db="EMBL/GenBank/DDBJ databases">
        <title>Reference strain of H23.</title>
        <authorList>
            <person name="Luo X."/>
        </authorList>
    </citation>
    <scope>NUCLEOTIDE SEQUENCE [LARGE SCALE GENOMIC DNA]</scope>
    <source>
        <strain evidence="3 4">H23</strain>
    </source>
</reference>
<dbReference type="InterPro" id="IPR025714">
    <property type="entry name" value="Methyltranfer_dom"/>
</dbReference>
<dbReference type="Gene3D" id="1.10.10.10">
    <property type="entry name" value="Winged helix-like DNA-binding domain superfamily/Winged helix DNA-binding domain"/>
    <property type="match status" value="1"/>
</dbReference>
<feature type="domain" description="Methyltransferase" evidence="1">
    <location>
        <begin position="176"/>
        <end position="282"/>
    </location>
</feature>
<dbReference type="GO" id="GO:0008168">
    <property type="term" value="F:methyltransferase activity"/>
    <property type="evidence" value="ECO:0007669"/>
    <property type="project" value="UniProtKB-KW"/>
</dbReference>
<dbReference type="SUPFAM" id="SSF53335">
    <property type="entry name" value="S-adenosyl-L-methionine-dependent methyltransferases"/>
    <property type="match status" value="1"/>
</dbReference>
<dbReference type="GO" id="GO:0032259">
    <property type="term" value="P:methylation"/>
    <property type="evidence" value="ECO:0007669"/>
    <property type="project" value="UniProtKB-KW"/>
</dbReference>
<gene>
    <name evidence="3" type="ORF">FCE95_00595</name>
</gene>
<dbReference type="InterPro" id="IPR036390">
    <property type="entry name" value="WH_DNA-bd_sf"/>
</dbReference>
<sequence>MANETATRIDENRLNEFLGKAVADLGAAISASLMLVGDRLGLYKALAKQAANPAELAEGTGTSERYIREWLGNQAAGGYVQYDAASGRYSLSPEQALCLADPAGPVDLPGAYNFVEAAFHALDRTTENFRSGHGMEWGEHHPCLFQGTERFFRAGYNAHLVTEWLPALDGAFAKLERGAKVADVGCGHGASTVLMARTFPNSEFVGYDYHPDSIRVAAERAAAAGIGNARFEVADATSYAEGDFDLIAFFDCLHDMADPAGAAKHARQALKPDGHCLLVEPFAGDKVEDNLNPVGRVYYGASSQICVPVSLARKGPALGAQAGEARLRGVMEEAGYARFRRAAQTPFNLVLEARPH</sequence>
<accession>A0A4U5JVW9</accession>
<dbReference type="AlphaFoldDB" id="A0A4U5JVW9"/>
<dbReference type="EMBL" id="SZUA01000001">
    <property type="protein sequence ID" value="TKR32868.1"/>
    <property type="molecule type" value="Genomic_DNA"/>
</dbReference>
<dbReference type="InterPro" id="IPR036388">
    <property type="entry name" value="WH-like_DNA-bd_sf"/>
</dbReference>
<comment type="caution">
    <text evidence="3">The sequence shown here is derived from an EMBL/GenBank/DDBJ whole genome shotgun (WGS) entry which is preliminary data.</text>
</comment>
<evidence type="ECO:0000259" key="2">
    <source>
        <dbReference type="Pfam" id="PF21320"/>
    </source>
</evidence>
<keyword evidence="3" id="KW-0808">Transferase</keyword>
<evidence type="ECO:0000259" key="1">
    <source>
        <dbReference type="Pfam" id="PF13847"/>
    </source>
</evidence>
<dbReference type="Pfam" id="PF21320">
    <property type="entry name" value="WHD_Rv2258c"/>
    <property type="match status" value="1"/>
</dbReference>
<dbReference type="PANTHER" id="PTHR45128">
    <property type="entry name" value="METHYLTRANSFERASE TYPE 11"/>
    <property type="match status" value="1"/>
</dbReference>
<keyword evidence="3" id="KW-0489">Methyltransferase</keyword>
<dbReference type="Pfam" id="PF13847">
    <property type="entry name" value="Methyltransf_31"/>
    <property type="match status" value="1"/>
</dbReference>
<dbReference type="Gene3D" id="3.40.50.150">
    <property type="entry name" value="Vaccinia Virus protein VP39"/>
    <property type="match status" value="1"/>
</dbReference>
<evidence type="ECO:0000313" key="3">
    <source>
        <dbReference type="EMBL" id="TKR32868.1"/>
    </source>
</evidence>
<organism evidence="3 4">
    <name type="scientific">Luteimonas gilva</name>
    <dbReference type="NCBI Taxonomy" id="2572684"/>
    <lineage>
        <taxon>Bacteria</taxon>
        <taxon>Pseudomonadati</taxon>
        <taxon>Pseudomonadota</taxon>
        <taxon>Gammaproteobacteria</taxon>
        <taxon>Lysobacterales</taxon>
        <taxon>Lysobacteraceae</taxon>
        <taxon>Luteimonas</taxon>
    </lineage>
</organism>
<dbReference type="InterPro" id="IPR048711">
    <property type="entry name" value="WHD_Rv2258c"/>
</dbReference>
<dbReference type="InterPro" id="IPR029063">
    <property type="entry name" value="SAM-dependent_MTases_sf"/>
</dbReference>
<evidence type="ECO:0000313" key="4">
    <source>
        <dbReference type="Proteomes" id="UP000308707"/>
    </source>
</evidence>
<dbReference type="OrthoDB" id="9801363at2"/>
<dbReference type="SUPFAM" id="SSF46785">
    <property type="entry name" value="Winged helix' DNA-binding domain"/>
    <property type="match status" value="1"/>
</dbReference>
<proteinExistence type="predicted"/>
<protein>
    <submittedName>
        <fullName evidence="3">Class I SAM-dependent methyltransferase</fullName>
    </submittedName>
</protein>
<feature type="domain" description="S-adenosylmethionine-dependent methyltransferase Rv2258c-like winged HTH" evidence="2">
    <location>
        <begin position="32"/>
        <end position="99"/>
    </location>
</feature>
<dbReference type="Proteomes" id="UP000308707">
    <property type="component" value="Unassembled WGS sequence"/>
</dbReference>
<dbReference type="RefSeq" id="WP_137265077.1">
    <property type="nucleotide sequence ID" value="NZ_SZUA01000001.1"/>
</dbReference>